<keyword evidence="2 8" id="KW-0479">Metal-binding</keyword>
<evidence type="ECO:0000256" key="1">
    <source>
        <dbReference type="ARBA" id="ARBA00022490"/>
    </source>
</evidence>
<keyword evidence="3 6" id="KW-0547">Nucleotide-binding</keyword>
<evidence type="ECO:0000313" key="12">
    <source>
        <dbReference type="EMBL" id="MBC1331168.1"/>
    </source>
</evidence>
<dbReference type="Gene3D" id="3.40.50.11060">
    <property type="entry name" value="GTPase HflX, N-terminal domain"/>
    <property type="match status" value="1"/>
</dbReference>
<dbReference type="EMBL" id="JAAROV010000001">
    <property type="protein sequence ID" value="MBC1315927.1"/>
    <property type="molecule type" value="Genomic_DNA"/>
</dbReference>
<accession>A0A099WC43</accession>
<gene>
    <name evidence="6 11" type="primary">hflX</name>
    <name evidence="10" type="ORF">EP57_07435</name>
    <name evidence="12" type="ORF">HB759_04320</name>
    <name evidence="11" type="ORF">HB811_03995</name>
    <name evidence="14" type="ORF">HCB25_07055</name>
    <name evidence="13" type="ORF">HCB35_15635</name>
</gene>
<dbReference type="Proteomes" id="UP000532866">
    <property type="component" value="Unassembled WGS sequence"/>
</dbReference>
<dbReference type="EMBL" id="JAARYY010000003">
    <property type="protein sequence ID" value="MBC2243826.1"/>
    <property type="molecule type" value="Genomic_DNA"/>
</dbReference>
<evidence type="ECO:0000313" key="18">
    <source>
        <dbReference type="Proteomes" id="UP000550367"/>
    </source>
</evidence>
<dbReference type="AlphaFoldDB" id="A0A099WC43"/>
<dbReference type="NCBIfam" id="TIGR03156">
    <property type="entry name" value="GTP_HflX"/>
    <property type="match status" value="1"/>
</dbReference>
<dbReference type="Proteomes" id="UP000543379">
    <property type="component" value="Unassembled WGS sequence"/>
</dbReference>
<evidence type="ECO:0000256" key="3">
    <source>
        <dbReference type="ARBA" id="ARBA00022741"/>
    </source>
</evidence>
<evidence type="ECO:0000256" key="6">
    <source>
        <dbReference type="HAMAP-Rule" id="MF_00900"/>
    </source>
</evidence>
<evidence type="ECO:0000313" key="16">
    <source>
        <dbReference type="Proteomes" id="UP000532866"/>
    </source>
</evidence>
<evidence type="ECO:0000259" key="9">
    <source>
        <dbReference type="PROSITE" id="PS51705"/>
    </source>
</evidence>
<dbReference type="PRINTS" id="PR00326">
    <property type="entry name" value="GTP1OBG"/>
</dbReference>
<feature type="domain" description="Hflx-type G" evidence="9">
    <location>
        <begin position="194"/>
        <end position="317"/>
    </location>
</feature>
<name>A0A099WC43_9LIST</name>
<dbReference type="Proteomes" id="UP000553016">
    <property type="component" value="Unassembled WGS sequence"/>
</dbReference>
<evidence type="ECO:0000313" key="14">
    <source>
        <dbReference type="EMBL" id="MBC2243826.1"/>
    </source>
</evidence>
<dbReference type="InterPro" id="IPR032305">
    <property type="entry name" value="GTP-bd_M"/>
</dbReference>
<feature type="binding site" evidence="7">
    <location>
        <begin position="200"/>
        <end position="207"/>
    </location>
    <ligand>
        <name>GTP</name>
        <dbReference type="ChEBI" id="CHEBI:37565"/>
    </ligand>
</feature>
<dbReference type="InterPro" id="IPR042108">
    <property type="entry name" value="GTPase_HflX_N_sf"/>
</dbReference>
<dbReference type="Pfam" id="PF13167">
    <property type="entry name" value="GTP-bdg_N"/>
    <property type="match status" value="1"/>
</dbReference>
<feature type="binding site" evidence="7">
    <location>
        <begin position="225"/>
        <end position="229"/>
    </location>
    <ligand>
        <name>GTP</name>
        <dbReference type="ChEBI" id="CHEBI:37565"/>
    </ligand>
</feature>
<keyword evidence="4 8" id="KW-0460">Magnesium</keyword>
<dbReference type="PANTHER" id="PTHR10229">
    <property type="entry name" value="GTP-BINDING PROTEIN HFLX"/>
    <property type="match status" value="1"/>
</dbReference>
<proteinExistence type="inferred from homology"/>
<dbReference type="GeneID" id="58717208"/>
<evidence type="ECO:0000313" key="19">
    <source>
        <dbReference type="Proteomes" id="UP000553016"/>
    </source>
</evidence>
<dbReference type="FunFam" id="3.40.50.11060:FF:000001">
    <property type="entry name" value="GTPase HflX"/>
    <property type="match status" value="1"/>
</dbReference>
<comment type="function">
    <text evidence="6">GTPase that associates with the 50S ribosomal subunit and may have a role during protein synthesis or ribosome biogenesis.</text>
</comment>
<feature type="binding site" evidence="7">
    <location>
        <begin position="247"/>
        <end position="250"/>
    </location>
    <ligand>
        <name>GTP</name>
        <dbReference type="ChEBI" id="CHEBI:37565"/>
    </ligand>
</feature>
<dbReference type="Pfam" id="PF16360">
    <property type="entry name" value="GTP-bdg_M"/>
    <property type="match status" value="1"/>
</dbReference>
<dbReference type="InterPro" id="IPR030394">
    <property type="entry name" value="G_HFLX_dom"/>
</dbReference>
<dbReference type="InterPro" id="IPR016496">
    <property type="entry name" value="GTPase_HflX"/>
</dbReference>
<dbReference type="Proteomes" id="UP000550367">
    <property type="component" value="Unassembled WGS sequence"/>
</dbReference>
<evidence type="ECO:0000313" key="10">
    <source>
        <dbReference type="EMBL" id="KGL41665.1"/>
    </source>
</evidence>
<reference evidence="16 17" key="2">
    <citation type="submission" date="2020-03" db="EMBL/GenBank/DDBJ databases">
        <title>Soil Listeria distribution.</title>
        <authorList>
            <person name="Liao J."/>
            <person name="Wiedmann M."/>
        </authorList>
    </citation>
    <scope>NUCLEOTIDE SEQUENCE [LARGE SCALE GENOMIC DNA]</scope>
    <source>
        <strain evidence="13 19">FSL L7-0149</strain>
        <strain evidence="14 18">FSL L7-0153</strain>
        <strain evidence="11 17">FSL L7-1816</strain>
        <strain evidence="12 16">FSL L7-1833</strain>
    </source>
</reference>
<dbReference type="GO" id="GO:0046872">
    <property type="term" value="F:metal ion binding"/>
    <property type="evidence" value="ECO:0007669"/>
    <property type="project" value="UniProtKB-KW"/>
</dbReference>
<dbReference type="Gene3D" id="3.40.50.300">
    <property type="entry name" value="P-loop containing nucleotide triphosphate hydrolases"/>
    <property type="match status" value="1"/>
</dbReference>
<dbReference type="CDD" id="cd01878">
    <property type="entry name" value="HflX"/>
    <property type="match status" value="1"/>
</dbReference>
<dbReference type="Gene3D" id="6.10.250.2860">
    <property type="match status" value="1"/>
</dbReference>
<evidence type="ECO:0000313" key="11">
    <source>
        <dbReference type="EMBL" id="MBC1315927.1"/>
    </source>
</evidence>
<dbReference type="EMBL" id="JAARZA010000008">
    <property type="protein sequence ID" value="MBC2241908.1"/>
    <property type="molecule type" value="Genomic_DNA"/>
</dbReference>
<organism evidence="10 15">
    <name type="scientific">Listeria booriae</name>
    <dbReference type="NCBI Taxonomy" id="1552123"/>
    <lineage>
        <taxon>Bacteria</taxon>
        <taxon>Bacillati</taxon>
        <taxon>Bacillota</taxon>
        <taxon>Bacilli</taxon>
        <taxon>Bacillales</taxon>
        <taxon>Listeriaceae</taxon>
        <taxon>Listeria</taxon>
    </lineage>
</organism>
<dbReference type="RefSeq" id="WP_036085505.1">
    <property type="nucleotide sequence ID" value="NZ_CBCSHQ010000005.1"/>
</dbReference>
<feature type="binding site" evidence="8">
    <location>
        <position position="207"/>
    </location>
    <ligand>
        <name>Mg(2+)</name>
        <dbReference type="ChEBI" id="CHEBI:18420"/>
    </ligand>
</feature>
<keyword evidence="5 6" id="KW-0342">GTP-binding</keyword>
<evidence type="ECO:0000313" key="17">
    <source>
        <dbReference type="Proteomes" id="UP000543379"/>
    </source>
</evidence>
<dbReference type="GO" id="GO:0043022">
    <property type="term" value="F:ribosome binding"/>
    <property type="evidence" value="ECO:0007669"/>
    <property type="project" value="TreeGrafter"/>
</dbReference>
<comment type="caution">
    <text evidence="10">The sequence shown here is derived from an EMBL/GenBank/DDBJ whole genome shotgun (WGS) entry which is preliminary data.</text>
</comment>
<dbReference type="Proteomes" id="UP000029844">
    <property type="component" value="Unassembled WGS sequence"/>
</dbReference>
<protein>
    <recommendedName>
        <fullName evidence="6">GTPase HflX</fullName>
    </recommendedName>
    <alternativeName>
        <fullName evidence="6">GTP-binding protein HflX</fullName>
    </alternativeName>
</protein>
<dbReference type="InterPro" id="IPR025121">
    <property type="entry name" value="GTPase_HflX_N"/>
</dbReference>
<feature type="binding site" evidence="7">
    <location>
        <begin position="313"/>
        <end position="316"/>
    </location>
    <ligand>
        <name>GTP</name>
        <dbReference type="ChEBI" id="CHEBI:37565"/>
    </ligand>
</feature>
<comment type="subunit">
    <text evidence="6">Monomer. Associates with the 50S ribosomal subunit.</text>
</comment>
<evidence type="ECO:0000256" key="2">
    <source>
        <dbReference type="ARBA" id="ARBA00022723"/>
    </source>
</evidence>
<evidence type="ECO:0000313" key="13">
    <source>
        <dbReference type="EMBL" id="MBC2241908.1"/>
    </source>
</evidence>
<dbReference type="HAMAP" id="MF_00900">
    <property type="entry name" value="GTPase_HflX"/>
    <property type="match status" value="1"/>
</dbReference>
<evidence type="ECO:0000256" key="8">
    <source>
        <dbReference type="PIRSR" id="PIRSR006809-2"/>
    </source>
</evidence>
<feature type="binding site" evidence="8">
    <location>
        <position position="227"/>
    </location>
    <ligand>
        <name>Mg(2+)</name>
        <dbReference type="ChEBI" id="CHEBI:18420"/>
    </ligand>
</feature>
<evidence type="ECO:0000256" key="5">
    <source>
        <dbReference type="ARBA" id="ARBA00023134"/>
    </source>
</evidence>
<dbReference type="STRING" id="1552123.EP57_07435"/>
<reference evidence="10 15" key="1">
    <citation type="submission" date="2014-05" db="EMBL/GenBank/DDBJ databases">
        <title>Novel Listeriaceae from food processing environments.</title>
        <authorList>
            <person name="den Bakker H.C."/>
        </authorList>
    </citation>
    <scope>NUCLEOTIDE SEQUENCE [LARGE SCALE GENOMIC DNA]</scope>
    <source>
        <strain evidence="10 15">FSL A5-0281</strain>
    </source>
</reference>
<dbReference type="InterPro" id="IPR006073">
    <property type="entry name" value="GTP-bd"/>
</dbReference>
<dbReference type="GO" id="GO:0005525">
    <property type="term" value="F:GTP binding"/>
    <property type="evidence" value="ECO:0007669"/>
    <property type="project" value="UniProtKB-UniRule"/>
</dbReference>
<dbReference type="PROSITE" id="PS51705">
    <property type="entry name" value="G_HFLX"/>
    <property type="match status" value="1"/>
</dbReference>
<dbReference type="Pfam" id="PF01926">
    <property type="entry name" value="MMR_HSR1"/>
    <property type="match status" value="1"/>
</dbReference>
<dbReference type="SUPFAM" id="SSF52540">
    <property type="entry name" value="P-loop containing nucleoside triphosphate hydrolases"/>
    <property type="match status" value="1"/>
</dbReference>
<evidence type="ECO:0000256" key="4">
    <source>
        <dbReference type="ARBA" id="ARBA00022842"/>
    </source>
</evidence>
<feature type="binding site" evidence="7">
    <location>
        <begin position="333"/>
        <end position="335"/>
    </location>
    <ligand>
        <name>GTP</name>
        <dbReference type="ChEBI" id="CHEBI:37565"/>
    </ligand>
</feature>
<dbReference type="OrthoDB" id="9812272at2"/>
<dbReference type="PIRSF" id="PIRSF006809">
    <property type="entry name" value="GTP-binding_hflX_prd"/>
    <property type="match status" value="1"/>
</dbReference>
<keyword evidence="15" id="KW-1185">Reference proteome</keyword>
<comment type="subcellular location">
    <subcellularLocation>
        <location evidence="6">Cytoplasm</location>
    </subcellularLocation>
    <text evidence="6">May associate with membranes.</text>
</comment>
<sequence>MERAILVGCELPKVSEEHFYYSMLELGNLAKTAQADVVGEVTQKRERIHPATFLGSGKLMEIAAFVEEMDVDVVLFNSELSATQVRNIAKVIDARILDRTQLILDIFAMRAKTREGKLQVALAQYQYLLPRLSGQGISLSRLGGGIGTRGPGETKLEMDRRHIRQKMVDIKKQLDVVVKHRERMTARRNDQDIFRFGLIGYTNAGKSTLFNRLSDAKTLEEDQLFATLDPTTRKLGFTQGYTALLTDTVGFIQDLPTTVVAAFRSTLEETANVDVLLHVVDCSNPDYVQHEQTVLGLLAELEMQHIPILTIYNKADKQLPYFIPTQPNYVQISALEPSSQAILKEHMLWEIKQIWQPYIVTIPVSDGHALYQYKQKTVVIEETFDEETESYQLKGYQARKETRK</sequence>
<dbReference type="EMBL" id="JAAROL010000001">
    <property type="protein sequence ID" value="MBC1331168.1"/>
    <property type="molecule type" value="Genomic_DNA"/>
</dbReference>
<comment type="similarity">
    <text evidence="6">Belongs to the TRAFAC class OBG-HflX-like GTPase superfamily. HflX GTPase family.</text>
</comment>
<dbReference type="eggNOG" id="COG2262">
    <property type="taxonomic scope" value="Bacteria"/>
</dbReference>
<comment type="cofactor">
    <cofactor evidence="8">
        <name>Mg(2+)</name>
        <dbReference type="ChEBI" id="CHEBI:18420"/>
    </cofactor>
</comment>
<evidence type="ECO:0000256" key="7">
    <source>
        <dbReference type="PIRSR" id="PIRSR006809-1"/>
    </source>
</evidence>
<keyword evidence="1 6" id="KW-0963">Cytoplasm</keyword>
<dbReference type="PANTHER" id="PTHR10229:SF0">
    <property type="entry name" value="GTP-BINDING PROTEIN 6-RELATED"/>
    <property type="match status" value="1"/>
</dbReference>
<dbReference type="InterPro" id="IPR027417">
    <property type="entry name" value="P-loop_NTPase"/>
</dbReference>
<dbReference type="GO" id="GO:0005737">
    <property type="term" value="C:cytoplasm"/>
    <property type="evidence" value="ECO:0007669"/>
    <property type="project" value="UniProtKB-SubCell"/>
</dbReference>
<evidence type="ECO:0000313" key="15">
    <source>
        <dbReference type="Proteomes" id="UP000029844"/>
    </source>
</evidence>
<dbReference type="GO" id="GO:0003924">
    <property type="term" value="F:GTPase activity"/>
    <property type="evidence" value="ECO:0007669"/>
    <property type="project" value="UniProtKB-UniRule"/>
</dbReference>
<dbReference type="EMBL" id="JNFA01000019">
    <property type="protein sequence ID" value="KGL41665.1"/>
    <property type="molecule type" value="Genomic_DNA"/>
</dbReference>